<keyword evidence="3" id="KW-1185">Reference proteome</keyword>
<feature type="region of interest" description="Disordered" evidence="1">
    <location>
        <begin position="36"/>
        <end position="67"/>
    </location>
</feature>
<dbReference type="Proteomes" id="UP001597108">
    <property type="component" value="Unassembled WGS sequence"/>
</dbReference>
<accession>A0ABW3IQC2</accession>
<name>A0ABW3IQC2_9RHOB</name>
<gene>
    <name evidence="2" type="ORF">ACFQ2S_09635</name>
</gene>
<dbReference type="EMBL" id="JBHTJT010000008">
    <property type="protein sequence ID" value="MFD0979915.1"/>
    <property type="molecule type" value="Genomic_DNA"/>
</dbReference>
<evidence type="ECO:0000313" key="3">
    <source>
        <dbReference type="Proteomes" id="UP001597108"/>
    </source>
</evidence>
<protein>
    <submittedName>
        <fullName evidence="2">DUF4169 family protein</fullName>
    </submittedName>
</protein>
<reference evidence="3" key="1">
    <citation type="journal article" date="2019" name="Int. J. Syst. Evol. Microbiol.">
        <title>The Global Catalogue of Microorganisms (GCM) 10K type strain sequencing project: providing services to taxonomists for standard genome sequencing and annotation.</title>
        <authorList>
            <consortium name="The Broad Institute Genomics Platform"/>
            <consortium name="The Broad Institute Genome Sequencing Center for Infectious Disease"/>
            <person name="Wu L."/>
            <person name="Ma J."/>
        </authorList>
    </citation>
    <scope>NUCLEOTIDE SEQUENCE [LARGE SCALE GENOMIC DNA]</scope>
    <source>
        <strain evidence="3">CCUG 60524</strain>
    </source>
</reference>
<feature type="region of interest" description="Disordered" evidence="1">
    <location>
        <begin position="1"/>
        <end position="23"/>
    </location>
</feature>
<evidence type="ECO:0000256" key="1">
    <source>
        <dbReference type="SAM" id="MobiDB-lite"/>
    </source>
</evidence>
<dbReference type="Pfam" id="PF13770">
    <property type="entry name" value="DUF4169"/>
    <property type="match status" value="1"/>
</dbReference>
<dbReference type="InterPro" id="IPR025227">
    <property type="entry name" value="DUF4169"/>
</dbReference>
<dbReference type="RefSeq" id="WP_386074240.1">
    <property type="nucleotide sequence ID" value="NZ_JBHTJT010000008.1"/>
</dbReference>
<sequence length="67" mass="7597">MADPINLNRFRKTKARKQAREDADRNAVLYGLPKAETARARAEAERIARLHEGGRREDGSPRDETGH</sequence>
<proteinExistence type="predicted"/>
<evidence type="ECO:0000313" key="2">
    <source>
        <dbReference type="EMBL" id="MFD0979915.1"/>
    </source>
</evidence>
<comment type="caution">
    <text evidence="2">The sequence shown here is derived from an EMBL/GenBank/DDBJ whole genome shotgun (WGS) entry which is preliminary data.</text>
</comment>
<organism evidence="2 3">
    <name type="scientific">Tropicimonas aquimaris</name>
    <dbReference type="NCBI Taxonomy" id="914152"/>
    <lineage>
        <taxon>Bacteria</taxon>
        <taxon>Pseudomonadati</taxon>
        <taxon>Pseudomonadota</taxon>
        <taxon>Alphaproteobacteria</taxon>
        <taxon>Rhodobacterales</taxon>
        <taxon>Roseobacteraceae</taxon>
        <taxon>Tropicimonas</taxon>
    </lineage>
</organism>